<dbReference type="AlphaFoldDB" id="A0A1E3SPY7"/>
<dbReference type="GO" id="GO:0003677">
    <property type="term" value="F:DNA binding"/>
    <property type="evidence" value="ECO:0007669"/>
    <property type="project" value="UniProtKB-UniRule"/>
</dbReference>
<evidence type="ECO:0000256" key="2">
    <source>
        <dbReference type="PROSITE-ProRule" id="PRU00335"/>
    </source>
</evidence>
<dbReference type="InterPro" id="IPR009057">
    <property type="entry name" value="Homeodomain-like_sf"/>
</dbReference>
<dbReference type="Pfam" id="PF00440">
    <property type="entry name" value="TetR_N"/>
    <property type="match status" value="1"/>
</dbReference>
<dbReference type="OrthoDB" id="4569533at2"/>
<dbReference type="RefSeq" id="WP_069401742.1">
    <property type="nucleotide sequence ID" value="NZ_JACKTB010000097.1"/>
</dbReference>
<comment type="caution">
    <text evidence="4">The sequence shown here is derived from an EMBL/GenBank/DDBJ whole genome shotgun (WGS) entry which is preliminary data.</text>
</comment>
<protein>
    <submittedName>
        <fullName evidence="4">Transcriptional regulator</fullName>
    </submittedName>
</protein>
<accession>A0A1E3SPY7</accession>
<sequence length="197" mass="21555">MARADWLVGGDRRALATERIYAAATEMLTRDGLEKFDIDALAKRVHCSRATVYRYAGGKSEIRDAVITRAASRIVETVRTAVENLTGPQRVVTAITVALKLIRADPLYHLMISPVRADEMAWLTESPLLNGFATDLTGLTDGDSQAAHWVVRIVLSLMSWPVGDDEAEYQLVQRFVAPAFSDAGGRLLVAEGAAELR</sequence>
<evidence type="ECO:0000313" key="5">
    <source>
        <dbReference type="Proteomes" id="UP000094224"/>
    </source>
</evidence>
<dbReference type="PROSITE" id="PS50977">
    <property type="entry name" value="HTH_TETR_2"/>
    <property type="match status" value="1"/>
</dbReference>
<name>A0A1E3SPY7_9MYCO</name>
<keyword evidence="5" id="KW-1185">Reference proteome</keyword>
<keyword evidence="1 2" id="KW-0238">DNA-binding</keyword>
<feature type="domain" description="HTH tetR-type" evidence="3">
    <location>
        <begin position="14"/>
        <end position="74"/>
    </location>
</feature>
<dbReference type="STRING" id="243061.AWC25_10905"/>
<evidence type="ECO:0000256" key="1">
    <source>
        <dbReference type="ARBA" id="ARBA00023125"/>
    </source>
</evidence>
<reference evidence="5" key="1">
    <citation type="submission" date="2016-09" db="EMBL/GenBank/DDBJ databases">
        <authorList>
            <person name="Greninger A.L."/>
            <person name="Jerome K.R."/>
            <person name="Mcnair B."/>
            <person name="Wallis C."/>
            <person name="Fang F."/>
        </authorList>
    </citation>
    <scope>NUCLEOTIDE SEQUENCE [LARGE SCALE GENOMIC DNA]</scope>
    <source>
        <strain evidence="5">BC1_M4</strain>
    </source>
</reference>
<feature type="DNA-binding region" description="H-T-H motif" evidence="2">
    <location>
        <begin position="37"/>
        <end position="56"/>
    </location>
</feature>
<evidence type="ECO:0000259" key="3">
    <source>
        <dbReference type="PROSITE" id="PS50977"/>
    </source>
</evidence>
<dbReference type="InterPro" id="IPR001647">
    <property type="entry name" value="HTH_TetR"/>
</dbReference>
<dbReference type="SUPFAM" id="SSF46689">
    <property type="entry name" value="Homeodomain-like"/>
    <property type="match status" value="1"/>
</dbReference>
<proteinExistence type="predicted"/>
<dbReference type="Proteomes" id="UP000094224">
    <property type="component" value="Unassembled WGS sequence"/>
</dbReference>
<dbReference type="Gene3D" id="1.10.357.10">
    <property type="entry name" value="Tetracycline Repressor, domain 2"/>
    <property type="match status" value="1"/>
</dbReference>
<gene>
    <name evidence="4" type="ORF">BHQ21_18490</name>
</gene>
<evidence type="ECO:0000313" key="4">
    <source>
        <dbReference type="EMBL" id="ODR04226.1"/>
    </source>
</evidence>
<dbReference type="EMBL" id="MIHC01000034">
    <property type="protein sequence ID" value="ODR04226.1"/>
    <property type="molecule type" value="Genomic_DNA"/>
</dbReference>
<organism evidence="4 5">
    <name type="scientific">Mycobacterium sherrisii</name>
    <dbReference type="NCBI Taxonomy" id="243061"/>
    <lineage>
        <taxon>Bacteria</taxon>
        <taxon>Bacillati</taxon>
        <taxon>Actinomycetota</taxon>
        <taxon>Actinomycetes</taxon>
        <taxon>Mycobacteriales</taxon>
        <taxon>Mycobacteriaceae</taxon>
        <taxon>Mycobacterium</taxon>
        <taxon>Mycobacterium simiae complex</taxon>
    </lineage>
</organism>